<protein>
    <submittedName>
        <fullName evidence="3">Acetyl esterase/lipase</fullName>
    </submittedName>
</protein>
<dbReference type="OrthoDB" id="9815425at2"/>
<dbReference type="InterPro" id="IPR029058">
    <property type="entry name" value="AB_hydrolase_fold"/>
</dbReference>
<comment type="caution">
    <text evidence="3">The sequence shown here is derived from an EMBL/GenBank/DDBJ whole genome shotgun (WGS) entry which is preliminary data.</text>
</comment>
<dbReference type="EMBL" id="PVTO01000011">
    <property type="protein sequence ID" value="PRY82511.1"/>
    <property type="molecule type" value="Genomic_DNA"/>
</dbReference>
<dbReference type="SUPFAM" id="SSF53474">
    <property type="entry name" value="alpha/beta-Hydrolases"/>
    <property type="match status" value="1"/>
</dbReference>
<reference evidence="3 4" key="1">
    <citation type="submission" date="2018-03" db="EMBL/GenBank/DDBJ databases">
        <title>Genomic Encyclopedia of Archaeal and Bacterial Type Strains, Phase II (KMG-II): from individual species to whole genera.</title>
        <authorList>
            <person name="Goeker M."/>
        </authorList>
    </citation>
    <scope>NUCLEOTIDE SEQUENCE [LARGE SCALE GENOMIC DNA]</scope>
    <source>
        <strain evidence="3 4">DSM 13175</strain>
    </source>
</reference>
<dbReference type="AlphaFoldDB" id="A0A2T0W725"/>
<dbReference type="InterPro" id="IPR050300">
    <property type="entry name" value="GDXG_lipolytic_enzyme"/>
</dbReference>
<gene>
    <name evidence="3" type="ORF">CLV38_11161</name>
</gene>
<accession>A0A2T0W725</accession>
<evidence type="ECO:0000259" key="2">
    <source>
        <dbReference type="Pfam" id="PF07859"/>
    </source>
</evidence>
<dbReference type="GO" id="GO:0016787">
    <property type="term" value="F:hydrolase activity"/>
    <property type="evidence" value="ECO:0007669"/>
    <property type="project" value="UniProtKB-KW"/>
</dbReference>
<dbReference type="InterPro" id="IPR013094">
    <property type="entry name" value="AB_hydrolase_3"/>
</dbReference>
<dbReference type="Gene3D" id="3.40.50.1820">
    <property type="entry name" value="alpha/beta hydrolase"/>
    <property type="match status" value="1"/>
</dbReference>
<dbReference type="Pfam" id="PF07859">
    <property type="entry name" value="Abhydrolase_3"/>
    <property type="match status" value="1"/>
</dbReference>
<feature type="domain" description="Alpha/beta hydrolase fold-3" evidence="2">
    <location>
        <begin position="77"/>
        <end position="282"/>
    </location>
</feature>
<dbReference type="PANTHER" id="PTHR48081:SF8">
    <property type="entry name" value="ALPHA_BETA HYDROLASE FOLD-3 DOMAIN-CONTAINING PROTEIN-RELATED"/>
    <property type="match status" value="1"/>
</dbReference>
<proteinExistence type="predicted"/>
<sequence length="307" mass="34840">MKKYPIHKEVGYLKYLTLPASPVVIPVINTVLSTMERFTAVDDDITEKHVLLSTYDNKTIRMTLYYPDGLENNAPCLLYYYGSAYFMKRAAHHKRWAMTYAKEANCLVIIVDYRLAPRHPFPIPFLDCFLASEWVFQQADNLNIDPAKIAVGGDSSGGALSSSVSMMRRDTGLKNFCFQFLIYPVTDVRMTSPSMKEFSDTLLWSSKLNEMMWSLYIQEPIETDEKYAAPMESDSFHNLPDAFIEVCEFDPLRDEGLLYGDALMKAGVTVDISFIPKGFHGYDMITNSSLAEASKNRRVAALKRAFG</sequence>
<organism evidence="3 4">
    <name type="scientific">Alkalibacterium olivapovliticus</name>
    <dbReference type="NCBI Taxonomy" id="99907"/>
    <lineage>
        <taxon>Bacteria</taxon>
        <taxon>Bacillati</taxon>
        <taxon>Bacillota</taxon>
        <taxon>Bacilli</taxon>
        <taxon>Lactobacillales</taxon>
        <taxon>Carnobacteriaceae</taxon>
        <taxon>Alkalibacterium</taxon>
    </lineage>
</organism>
<dbReference type="Proteomes" id="UP000238205">
    <property type="component" value="Unassembled WGS sequence"/>
</dbReference>
<dbReference type="RefSeq" id="WP_106193334.1">
    <property type="nucleotide sequence ID" value="NZ_PVTO01000011.1"/>
</dbReference>
<evidence type="ECO:0000313" key="3">
    <source>
        <dbReference type="EMBL" id="PRY82511.1"/>
    </source>
</evidence>
<keyword evidence="4" id="KW-1185">Reference proteome</keyword>
<keyword evidence="1" id="KW-0378">Hydrolase</keyword>
<dbReference type="PANTHER" id="PTHR48081">
    <property type="entry name" value="AB HYDROLASE SUPERFAMILY PROTEIN C4A8.06C"/>
    <property type="match status" value="1"/>
</dbReference>
<evidence type="ECO:0000313" key="4">
    <source>
        <dbReference type="Proteomes" id="UP000238205"/>
    </source>
</evidence>
<name>A0A2T0W725_9LACT</name>
<evidence type="ECO:0000256" key="1">
    <source>
        <dbReference type="ARBA" id="ARBA00022801"/>
    </source>
</evidence>